<dbReference type="AlphaFoldDB" id="A0A2X0P1N3"/>
<evidence type="ECO:0000313" key="2">
    <source>
        <dbReference type="Proteomes" id="UP000249464"/>
    </source>
</evidence>
<keyword evidence="2" id="KW-1185">Reference proteome</keyword>
<gene>
    <name evidence="1" type="primary">BQ5605_C002g01379</name>
    <name evidence="1" type="ORF">BQ5605_C002G01379</name>
</gene>
<reference evidence="1 2" key="1">
    <citation type="submission" date="2016-11" db="EMBL/GenBank/DDBJ databases">
        <authorList>
            <person name="Jaros S."/>
            <person name="Januszkiewicz K."/>
            <person name="Wedrychowicz H."/>
        </authorList>
    </citation>
    <scope>NUCLEOTIDE SEQUENCE [LARGE SCALE GENOMIC DNA]</scope>
</reference>
<sequence>MYKASLRSEGFAVIMNRDRRALFFGSDPSANTQSVLFPELRVPETGAFTEDELRYPRKRRIRLDDSEDTEFENTVNTRAMFMLNVTRIIGVPALLPPSSGGSCHPRACHRAPAARIEEQRGLSV</sequence>
<accession>A0A2X0P1N3</accession>
<proteinExistence type="predicted"/>
<protein>
    <submittedName>
        <fullName evidence="1">BQ5605_C002g01379 protein</fullName>
    </submittedName>
</protein>
<name>A0A2X0P1N3_9BASI</name>
<evidence type="ECO:0000313" key="1">
    <source>
        <dbReference type="EMBL" id="SGY32553.1"/>
    </source>
</evidence>
<dbReference type="Proteomes" id="UP000249464">
    <property type="component" value="Unassembled WGS sequence"/>
</dbReference>
<organism evidence="1 2">
    <name type="scientific">Microbotryum silenes-dioicae</name>
    <dbReference type="NCBI Taxonomy" id="796604"/>
    <lineage>
        <taxon>Eukaryota</taxon>
        <taxon>Fungi</taxon>
        <taxon>Dikarya</taxon>
        <taxon>Basidiomycota</taxon>
        <taxon>Pucciniomycotina</taxon>
        <taxon>Microbotryomycetes</taxon>
        <taxon>Microbotryales</taxon>
        <taxon>Microbotryaceae</taxon>
        <taxon>Microbotryum</taxon>
    </lineage>
</organism>
<dbReference type="EMBL" id="FQNC01000041">
    <property type="protein sequence ID" value="SGY32553.1"/>
    <property type="molecule type" value="Genomic_DNA"/>
</dbReference>